<reference evidence="2" key="2">
    <citation type="submission" date="2020-05" db="UniProtKB">
        <authorList>
            <consortium name="EnsemblMetazoa"/>
        </authorList>
    </citation>
    <scope>IDENTIFICATION</scope>
</reference>
<dbReference type="AlphaFoldDB" id="A0A084W9S4"/>
<dbReference type="EMBL" id="ATLV01021861">
    <property type="status" value="NOT_ANNOTATED_CDS"/>
    <property type="molecule type" value="Genomic_DNA"/>
</dbReference>
<dbReference type="EMBL" id="KE525324">
    <property type="protein sequence ID" value="KFB46968.1"/>
    <property type="molecule type" value="Genomic_DNA"/>
</dbReference>
<organism evidence="1">
    <name type="scientific">Anopheles sinensis</name>
    <name type="common">Mosquito</name>
    <dbReference type="NCBI Taxonomy" id="74873"/>
    <lineage>
        <taxon>Eukaryota</taxon>
        <taxon>Metazoa</taxon>
        <taxon>Ecdysozoa</taxon>
        <taxon>Arthropoda</taxon>
        <taxon>Hexapoda</taxon>
        <taxon>Insecta</taxon>
        <taxon>Pterygota</taxon>
        <taxon>Neoptera</taxon>
        <taxon>Endopterygota</taxon>
        <taxon>Diptera</taxon>
        <taxon>Nematocera</taxon>
        <taxon>Culicoidea</taxon>
        <taxon>Culicidae</taxon>
        <taxon>Anophelinae</taxon>
        <taxon>Anopheles</taxon>
    </lineage>
</organism>
<dbReference type="VEuPathDB" id="VectorBase:ASIC014983"/>
<dbReference type="Proteomes" id="UP000030765">
    <property type="component" value="Unassembled WGS sequence"/>
</dbReference>
<dbReference type="EnsemblMetazoa" id="ASIC014983-RA">
    <property type="protein sequence ID" value="ASIC014983-PA"/>
    <property type="gene ID" value="ASIC014983"/>
</dbReference>
<protein>
    <submittedName>
        <fullName evidence="1 2">Uncharacterized protein</fullName>
    </submittedName>
</protein>
<dbReference type="STRING" id="74873.A0A084W9S4"/>
<keyword evidence="3" id="KW-1185">Reference proteome</keyword>
<name>A0A084W9S4_ANOSI</name>
<evidence type="ECO:0000313" key="1">
    <source>
        <dbReference type="EMBL" id="KFB46968.1"/>
    </source>
</evidence>
<accession>A0A084W9S4</accession>
<evidence type="ECO:0000313" key="3">
    <source>
        <dbReference type="Proteomes" id="UP000030765"/>
    </source>
</evidence>
<proteinExistence type="predicted"/>
<sequence>MENIAGKNFKFGLPEPPMGYRKSDGDNVPIKSKWRGKYQRSAERRNAVKAHIFQYNPTISHYRREHAPNRLYLPTDVSQKKMFDQYLETHPALKVSYTFFCRIFQQLNISIVKLGQEECETCKSAKQHQNLLGHKDDETSHGCSVCDKQIHHKRIAEITREAYRADGENVEPNEIVLAVDLQKVIQLPRLDDFKTIVFAQRLLAFNETFAPIGKYAKSNAVIPCLWKFSATVSKAKTKVDVLDMHAANFFHTTYNVSQYTLNKCKNRPYIDKIKRIVVKKGSCELHNSNSVDVGEVKKCLLFSKRNS</sequence>
<reference evidence="1 3" key="1">
    <citation type="journal article" date="2014" name="BMC Genomics">
        <title>Genome sequence of Anopheles sinensis provides insight into genetics basis of mosquito competence for malaria parasites.</title>
        <authorList>
            <person name="Zhou D."/>
            <person name="Zhang D."/>
            <person name="Ding G."/>
            <person name="Shi L."/>
            <person name="Hou Q."/>
            <person name="Ye Y."/>
            <person name="Xu Y."/>
            <person name="Zhou H."/>
            <person name="Xiong C."/>
            <person name="Li S."/>
            <person name="Yu J."/>
            <person name="Hong S."/>
            <person name="Yu X."/>
            <person name="Zou P."/>
            <person name="Chen C."/>
            <person name="Chang X."/>
            <person name="Wang W."/>
            <person name="Lv Y."/>
            <person name="Sun Y."/>
            <person name="Ma L."/>
            <person name="Shen B."/>
            <person name="Zhu C."/>
        </authorList>
    </citation>
    <scope>NUCLEOTIDE SEQUENCE [LARGE SCALE GENOMIC DNA]</scope>
</reference>
<gene>
    <name evidence="1" type="ORF">ZHAS_00014983</name>
</gene>
<dbReference type="OrthoDB" id="7763740at2759"/>
<evidence type="ECO:0000313" key="2">
    <source>
        <dbReference type="EnsemblMetazoa" id="ASIC014983-PA"/>
    </source>
</evidence>